<dbReference type="NCBIfam" id="TIGR02001">
    <property type="entry name" value="gcw_chp"/>
    <property type="match status" value="1"/>
</dbReference>
<sequence>MQGKKLGAIALLVASCFGGAAQAATLTGNVGYVSDYLFRGISQTNEGMALQGGMTLTGESGFYLSTWASNIKFGNGSMELDILAGWTGKINEDWTIDVGAMQYRYPNGDNETDQFNFNEFYTKFIYKDLVLGFAYSDDYFASGVNEYYYLSADYTYVLHDSLSLLLHLGHNQFADNAEYNTFVAAGPLRGDAYLDWSVGLGTSVLGSAVQLKFASTNIEGSAGCDLCDGRLVLSLSKTF</sequence>
<dbReference type="EMBL" id="JBHLXP010000003">
    <property type="protein sequence ID" value="MFC0049093.1"/>
    <property type="molecule type" value="Genomic_DNA"/>
</dbReference>
<dbReference type="Proteomes" id="UP001589813">
    <property type="component" value="Unassembled WGS sequence"/>
</dbReference>
<feature type="chain" id="PRO_5046751472" evidence="1">
    <location>
        <begin position="24"/>
        <end position="239"/>
    </location>
</feature>
<proteinExistence type="predicted"/>
<comment type="caution">
    <text evidence="2">The sequence shown here is derived from an EMBL/GenBank/DDBJ whole genome shotgun (WGS) entry which is preliminary data.</text>
</comment>
<dbReference type="RefSeq" id="WP_377244326.1">
    <property type="nucleotide sequence ID" value="NZ_JBHLXP010000003.1"/>
</dbReference>
<dbReference type="PROSITE" id="PS51257">
    <property type="entry name" value="PROKAR_LIPOPROTEIN"/>
    <property type="match status" value="1"/>
</dbReference>
<accession>A0ABV6BG98</accession>
<name>A0ABV6BG98_9GAMM</name>
<keyword evidence="1" id="KW-0732">Signal</keyword>
<dbReference type="InterPro" id="IPR010239">
    <property type="entry name" value="CHP02001"/>
</dbReference>
<evidence type="ECO:0000313" key="3">
    <source>
        <dbReference type="Proteomes" id="UP001589813"/>
    </source>
</evidence>
<gene>
    <name evidence="2" type="ORF">ACFFJP_12430</name>
</gene>
<protein>
    <submittedName>
        <fullName evidence="2">TorF family putative porin</fullName>
    </submittedName>
</protein>
<keyword evidence="3" id="KW-1185">Reference proteome</keyword>
<evidence type="ECO:0000313" key="2">
    <source>
        <dbReference type="EMBL" id="MFC0049093.1"/>
    </source>
</evidence>
<dbReference type="Pfam" id="PF09694">
    <property type="entry name" value="Gcw_chp"/>
    <property type="match status" value="1"/>
</dbReference>
<reference evidence="2 3" key="1">
    <citation type="submission" date="2024-09" db="EMBL/GenBank/DDBJ databases">
        <authorList>
            <person name="Sun Q."/>
            <person name="Mori K."/>
        </authorList>
    </citation>
    <scope>NUCLEOTIDE SEQUENCE [LARGE SCALE GENOMIC DNA]</scope>
    <source>
        <strain evidence="2 3">KCTC 23315</strain>
    </source>
</reference>
<evidence type="ECO:0000256" key="1">
    <source>
        <dbReference type="SAM" id="SignalP"/>
    </source>
</evidence>
<organism evidence="2 3">
    <name type="scientific">Rheinheimera tilapiae</name>
    <dbReference type="NCBI Taxonomy" id="875043"/>
    <lineage>
        <taxon>Bacteria</taxon>
        <taxon>Pseudomonadati</taxon>
        <taxon>Pseudomonadota</taxon>
        <taxon>Gammaproteobacteria</taxon>
        <taxon>Chromatiales</taxon>
        <taxon>Chromatiaceae</taxon>
        <taxon>Rheinheimera</taxon>
    </lineage>
</organism>
<feature type="signal peptide" evidence="1">
    <location>
        <begin position="1"/>
        <end position="23"/>
    </location>
</feature>